<evidence type="ECO:0000313" key="2">
    <source>
        <dbReference type="Proteomes" id="UP001341840"/>
    </source>
</evidence>
<reference evidence="1 2" key="1">
    <citation type="journal article" date="2023" name="Plants (Basel)">
        <title>Bridging the Gap: Combining Genomics and Transcriptomics Approaches to Understand Stylosanthes scabra, an Orphan Legume from the Brazilian Caatinga.</title>
        <authorList>
            <person name="Ferreira-Neto J.R.C."/>
            <person name="da Silva M.D."/>
            <person name="Binneck E."/>
            <person name="de Melo N.F."/>
            <person name="da Silva R.H."/>
            <person name="de Melo A.L.T.M."/>
            <person name="Pandolfi V."/>
            <person name="Bustamante F.O."/>
            <person name="Brasileiro-Vidal A.C."/>
            <person name="Benko-Iseppon A.M."/>
        </authorList>
    </citation>
    <scope>NUCLEOTIDE SEQUENCE [LARGE SCALE GENOMIC DNA]</scope>
    <source>
        <tissue evidence="1">Leaves</tissue>
    </source>
</reference>
<name>A0ABU6SSW7_9FABA</name>
<organism evidence="1 2">
    <name type="scientific">Stylosanthes scabra</name>
    <dbReference type="NCBI Taxonomy" id="79078"/>
    <lineage>
        <taxon>Eukaryota</taxon>
        <taxon>Viridiplantae</taxon>
        <taxon>Streptophyta</taxon>
        <taxon>Embryophyta</taxon>
        <taxon>Tracheophyta</taxon>
        <taxon>Spermatophyta</taxon>
        <taxon>Magnoliopsida</taxon>
        <taxon>eudicotyledons</taxon>
        <taxon>Gunneridae</taxon>
        <taxon>Pentapetalae</taxon>
        <taxon>rosids</taxon>
        <taxon>fabids</taxon>
        <taxon>Fabales</taxon>
        <taxon>Fabaceae</taxon>
        <taxon>Papilionoideae</taxon>
        <taxon>50 kb inversion clade</taxon>
        <taxon>dalbergioids sensu lato</taxon>
        <taxon>Dalbergieae</taxon>
        <taxon>Pterocarpus clade</taxon>
        <taxon>Stylosanthes</taxon>
    </lineage>
</organism>
<sequence>MERESDERERERKKLSIVEGECDYEEGGSSHRWRRRLSEVIGIAIVCTSHGAIRGALLLSVPPIPLSIDLIFNPNFCYGGFKCYSQPSKH</sequence>
<dbReference type="Proteomes" id="UP001341840">
    <property type="component" value="Unassembled WGS sequence"/>
</dbReference>
<accession>A0ABU6SSW7</accession>
<keyword evidence="2" id="KW-1185">Reference proteome</keyword>
<proteinExistence type="predicted"/>
<evidence type="ECO:0000313" key="1">
    <source>
        <dbReference type="EMBL" id="MED6139145.1"/>
    </source>
</evidence>
<comment type="caution">
    <text evidence="1">The sequence shown here is derived from an EMBL/GenBank/DDBJ whole genome shotgun (WGS) entry which is preliminary data.</text>
</comment>
<protein>
    <submittedName>
        <fullName evidence="1">Uncharacterized protein</fullName>
    </submittedName>
</protein>
<gene>
    <name evidence="1" type="ORF">PIB30_081142</name>
</gene>
<dbReference type="EMBL" id="JASCZI010061619">
    <property type="protein sequence ID" value="MED6139145.1"/>
    <property type="molecule type" value="Genomic_DNA"/>
</dbReference>